<name>A0A521DU82_9SPHI</name>
<organism evidence="1 2">
    <name type="scientific">Pedobacter westerhofensis</name>
    <dbReference type="NCBI Taxonomy" id="425512"/>
    <lineage>
        <taxon>Bacteria</taxon>
        <taxon>Pseudomonadati</taxon>
        <taxon>Bacteroidota</taxon>
        <taxon>Sphingobacteriia</taxon>
        <taxon>Sphingobacteriales</taxon>
        <taxon>Sphingobacteriaceae</taxon>
        <taxon>Pedobacter</taxon>
    </lineage>
</organism>
<dbReference type="Proteomes" id="UP000320300">
    <property type="component" value="Unassembled WGS sequence"/>
</dbReference>
<dbReference type="AlphaFoldDB" id="A0A521DU82"/>
<protein>
    <submittedName>
        <fullName evidence="1">Uncharacterized protein</fullName>
    </submittedName>
</protein>
<sequence>MVLFVIILSTMINTSYDLNQTQTIMSRFKSIKQWNCDLEDEDKVLRIISTREISSTLIAEFRKAGVSTQIMEVFKKTEDSKIKVSKNSE</sequence>
<dbReference type="EMBL" id="FXTN01000006">
    <property type="protein sequence ID" value="SMO75276.1"/>
    <property type="molecule type" value="Genomic_DNA"/>
</dbReference>
<evidence type="ECO:0000313" key="1">
    <source>
        <dbReference type="EMBL" id="SMO75276.1"/>
    </source>
</evidence>
<evidence type="ECO:0000313" key="2">
    <source>
        <dbReference type="Proteomes" id="UP000320300"/>
    </source>
</evidence>
<keyword evidence="2" id="KW-1185">Reference proteome</keyword>
<reference evidence="1 2" key="1">
    <citation type="submission" date="2017-05" db="EMBL/GenBank/DDBJ databases">
        <authorList>
            <person name="Varghese N."/>
            <person name="Submissions S."/>
        </authorList>
    </citation>
    <scope>NUCLEOTIDE SEQUENCE [LARGE SCALE GENOMIC DNA]</scope>
    <source>
        <strain evidence="1 2">DSM 19036</strain>
    </source>
</reference>
<gene>
    <name evidence="1" type="ORF">SAMN06265348_106187</name>
</gene>
<proteinExistence type="predicted"/>
<accession>A0A521DU82</accession>